<comment type="caution">
    <text evidence="6">The sequence shown here is derived from an EMBL/GenBank/DDBJ whole genome shotgun (WGS) entry which is preliminary data.</text>
</comment>
<comment type="catalytic activity">
    <reaction evidence="4">
        <text>ATP + (deoxyribonucleotide)n-3'-hydroxyl + 5'-phospho-(deoxyribonucleotide)m = (deoxyribonucleotide)n+m + AMP + diphosphate.</text>
        <dbReference type="EC" id="6.5.1.1"/>
    </reaction>
</comment>
<dbReference type="Pfam" id="PF01068">
    <property type="entry name" value="DNA_ligase_A_M"/>
    <property type="match status" value="1"/>
</dbReference>
<dbReference type="CDD" id="cd07971">
    <property type="entry name" value="OBF_DNA_ligase_LigD"/>
    <property type="match status" value="1"/>
</dbReference>
<dbReference type="InterPro" id="IPR016059">
    <property type="entry name" value="DNA_ligase_ATP-dep_CS"/>
</dbReference>
<dbReference type="EC" id="6.5.1.1" evidence="2"/>
<dbReference type="GO" id="GO:0003910">
    <property type="term" value="F:DNA ligase (ATP) activity"/>
    <property type="evidence" value="ECO:0007669"/>
    <property type="project" value="UniProtKB-EC"/>
</dbReference>
<reference evidence="6 7" key="1">
    <citation type="submission" date="2018-03" db="EMBL/GenBank/DDBJ databases">
        <title>Genomic Encyclopedia of Archaeal and Bacterial Type Strains, Phase II (KMG-II): from individual species to whole genera.</title>
        <authorList>
            <person name="Goeker M."/>
        </authorList>
    </citation>
    <scope>NUCLEOTIDE SEQUENCE [LARGE SCALE GENOMIC DNA]</scope>
    <source>
        <strain evidence="6 7">DSM 44946</strain>
    </source>
</reference>
<proteinExistence type="inferred from homology"/>
<evidence type="ECO:0000256" key="1">
    <source>
        <dbReference type="ARBA" id="ARBA00007572"/>
    </source>
</evidence>
<dbReference type="Gene3D" id="2.40.50.140">
    <property type="entry name" value="Nucleic acid-binding proteins"/>
    <property type="match status" value="1"/>
</dbReference>
<dbReference type="GO" id="GO:0006310">
    <property type="term" value="P:DNA recombination"/>
    <property type="evidence" value="ECO:0007669"/>
    <property type="project" value="InterPro"/>
</dbReference>
<evidence type="ECO:0000256" key="3">
    <source>
        <dbReference type="ARBA" id="ARBA00022598"/>
    </source>
</evidence>
<dbReference type="InterPro" id="IPR050191">
    <property type="entry name" value="ATP-dep_DNA_ligase"/>
</dbReference>
<evidence type="ECO:0000313" key="7">
    <source>
        <dbReference type="Proteomes" id="UP000237797"/>
    </source>
</evidence>
<dbReference type="Pfam" id="PF04679">
    <property type="entry name" value="DNA_ligase_A_C"/>
    <property type="match status" value="1"/>
</dbReference>
<protein>
    <recommendedName>
        <fullName evidence="2">DNA ligase (ATP)</fullName>
        <ecNumber evidence="2">6.5.1.1</ecNumber>
    </recommendedName>
</protein>
<evidence type="ECO:0000259" key="5">
    <source>
        <dbReference type="PROSITE" id="PS50160"/>
    </source>
</evidence>
<dbReference type="SUPFAM" id="SSF50249">
    <property type="entry name" value="Nucleic acid-binding proteins"/>
    <property type="match status" value="1"/>
</dbReference>
<dbReference type="InterPro" id="IPR012309">
    <property type="entry name" value="DNA_ligase_ATP-dep_C"/>
</dbReference>
<dbReference type="RefSeq" id="WP_170070469.1">
    <property type="nucleotide sequence ID" value="NZ_PVNE01000017.1"/>
</dbReference>
<dbReference type="GO" id="GO:0006281">
    <property type="term" value="P:DNA repair"/>
    <property type="evidence" value="ECO:0007669"/>
    <property type="project" value="InterPro"/>
</dbReference>
<evidence type="ECO:0000313" key="6">
    <source>
        <dbReference type="EMBL" id="PRX40035.1"/>
    </source>
</evidence>
<name>A0A2T0LDA6_9BACL</name>
<dbReference type="Gene3D" id="3.30.470.30">
    <property type="entry name" value="DNA ligase/mRNA capping enzyme"/>
    <property type="match status" value="1"/>
</dbReference>
<dbReference type="EMBL" id="PVNE01000017">
    <property type="protein sequence ID" value="PRX40035.1"/>
    <property type="molecule type" value="Genomic_DNA"/>
</dbReference>
<feature type="domain" description="ATP-dependent DNA ligase family profile" evidence="5">
    <location>
        <begin position="110"/>
        <end position="200"/>
    </location>
</feature>
<dbReference type="PANTHER" id="PTHR45674">
    <property type="entry name" value="DNA LIGASE 1/3 FAMILY MEMBER"/>
    <property type="match status" value="1"/>
</dbReference>
<dbReference type="InterPro" id="IPR012310">
    <property type="entry name" value="DNA_ligase_ATP-dep_cent"/>
</dbReference>
<dbReference type="PROSITE" id="PS50160">
    <property type="entry name" value="DNA_LIGASE_A3"/>
    <property type="match status" value="1"/>
</dbReference>
<evidence type="ECO:0000256" key="4">
    <source>
        <dbReference type="ARBA" id="ARBA00034003"/>
    </source>
</evidence>
<dbReference type="Proteomes" id="UP000237797">
    <property type="component" value="Unassembled WGS sequence"/>
</dbReference>
<dbReference type="PROSITE" id="PS00697">
    <property type="entry name" value="DNA_LIGASE_A1"/>
    <property type="match status" value="1"/>
</dbReference>
<dbReference type="SUPFAM" id="SSF56091">
    <property type="entry name" value="DNA ligase/mRNA capping enzyme, catalytic domain"/>
    <property type="match status" value="1"/>
</dbReference>
<accession>A0A2T0LDA6</accession>
<keyword evidence="7" id="KW-1185">Reference proteome</keyword>
<evidence type="ECO:0000256" key="2">
    <source>
        <dbReference type="ARBA" id="ARBA00012727"/>
    </source>
</evidence>
<gene>
    <name evidence="6" type="ORF">CLV97_11718</name>
</gene>
<dbReference type="InterPro" id="IPR012340">
    <property type="entry name" value="NA-bd_OB-fold"/>
</dbReference>
<keyword evidence="3" id="KW-0436">Ligase</keyword>
<organism evidence="6 7">
    <name type="scientific">Planifilum fimeticola</name>
    <dbReference type="NCBI Taxonomy" id="201975"/>
    <lineage>
        <taxon>Bacteria</taxon>
        <taxon>Bacillati</taxon>
        <taxon>Bacillota</taxon>
        <taxon>Bacilli</taxon>
        <taxon>Bacillales</taxon>
        <taxon>Thermoactinomycetaceae</taxon>
        <taxon>Planifilum</taxon>
    </lineage>
</organism>
<dbReference type="CDD" id="cd07906">
    <property type="entry name" value="Adenylation_DNA_ligase_LigD_LigC"/>
    <property type="match status" value="1"/>
</dbReference>
<dbReference type="AlphaFoldDB" id="A0A2T0LDA6"/>
<sequence length="314" mass="35793">MWTKERNPGPIRPMEPVLSQRVIEGTDRLYQVKWDGVRALAHVKKGSVRLWNRRQRERTETYPELVAALGETAASGALMDGEVIALDPGTGKPDFFRVLKRDLPRRIGPGLMERIPVYYVVFDLIYLDGKWLTDQPLEKRLERLARILPDSGRIHLCDSYDDGEALWKRTGEQGLEGIVIKERLGRYHIGKKHPTWLKVKHFRQLEAVVVGVTLRQGRVNSLLLAREEEGSFTYIGRASSGLDQERIEALTRVLPHIRREGPPLSLTRVPPAAKIWVEPLLRAQIRFLEWTPDGTLRSPSILSLEVKNPTPDTG</sequence>
<dbReference type="GO" id="GO:0005524">
    <property type="term" value="F:ATP binding"/>
    <property type="evidence" value="ECO:0007669"/>
    <property type="project" value="InterPro"/>
</dbReference>
<comment type="similarity">
    <text evidence="1">Belongs to the ATP-dependent DNA ligase family.</text>
</comment>
<dbReference type="PANTHER" id="PTHR45674:SF4">
    <property type="entry name" value="DNA LIGASE 1"/>
    <property type="match status" value="1"/>
</dbReference>